<name>A0AC60QY87_IXOPE</name>
<organism evidence="1 2">
    <name type="scientific">Ixodes persulcatus</name>
    <name type="common">Taiga tick</name>
    <dbReference type="NCBI Taxonomy" id="34615"/>
    <lineage>
        <taxon>Eukaryota</taxon>
        <taxon>Metazoa</taxon>
        <taxon>Ecdysozoa</taxon>
        <taxon>Arthropoda</taxon>
        <taxon>Chelicerata</taxon>
        <taxon>Arachnida</taxon>
        <taxon>Acari</taxon>
        <taxon>Parasitiformes</taxon>
        <taxon>Ixodida</taxon>
        <taxon>Ixodoidea</taxon>
        <taxon>Ixodidae</taxon>
        <taxon>Ixodinae</taxon>
        <taxon>Ixodes</taxon>
    </lineage>
</organism>
<dbReference type="EMBL" id="JABSTQ010003494">
    <property type="protein sequence ID" value="KAG0443395.1"/>
    <property type="molecule type" value="Genomic_DNA"/>
</dbReference>
<sequence>MARPGAIKTHMPFQLQPYSKDTKYLYIARNPYDCCVSFFYHTKGLPRYNFADGTFDEFFEMFIEGKVDTGDYFDNLLSWYEHRNDPNVLFLTYEDLKKDTAAWTGEARGGGGARGGGAQLVAPARQLCAV</sequence>
<reference evidence="1 2" key="1">
    <citation type="journal article" date="2020" name="Cell">
        <title>Large-Scale Comparative Analyses of Tick Genomes Elucidate Their Genetic Diversity and Vector Capacities.</title>
        <authorList>
            <consortium name="Tick Genome and Microbiome Consortium (TIGMIC)"/>
            <person name="Jia N."/>
            <person name="Wang J."/>
            <person name="Shi W."/>
            <person name="Du L."/>
            <person name="Sun Y."/>
            <person name="Zhan W."/>
            <person name="Jiang J.F."/>
            <person name="Wang Q."/>
            <person name="Zhang B."/>
            <person name="Ji P."/>
            <person name="Bell-Sakyi L."/>
            <person name="Cui X.M."/>
            <person name="Yuan T.T."/>
            <person name="Jiang B.G."/>
            <person name="Yang W.F."/>
            <person name="Lam T.T."/>
            <person name="Chang Q.C."/>
            <person name="Ding S.J."/>
            <person name="Wang X.J."/>
            <person name="Zhu J.G."/>
            <person name="Ruan X.D."/>
            <person name="Zhao L."/>
            <person name="Wei J.T."/>
            <person name="Ye R.Z."/>
            <person name="Que T.C."/>
            <person name="Du C.H."/>
            <person name="Zhou Y.H."/>
            <person name="Cheng J.X."/>
            <person name="Dai P.F."/>
            <person name="Guo W.B."/>
            <person name="Han X.H."/>
            <person name="Huang E.J."/>
            <person name="Li L.F."/>
            <person name="Wei W."/>
            <person name="Gao Y.C."/>
            <person name="Liu J.Z."/>
            <person name="Shao H.Z."/>
            <person name="Wang X."/>
            <person name="Wang C.C."/>
            <person name="Yang T.C."/>
            <person name="Huo Q.B."/>
            <person name="Li W."/>
            <person name="Chen H.Y."/>
            <person name="Chen S.E."/>
            <person name="Zhou L.G."/>
            <person name="Ni X.B."/>
            <person name="Tian J.H."/>
            <person name="Sheng Y."/>
            <person name="Liu T."/>
            <person name="Pan Y.S."/>
            <person name="Xia L.Y."/>
            <person name="Li J."/>
            <person name="Zhao F."/>
            <person name="Cao W.C."/>
        </authorList>
    </citation>
    <scope>NUCLEOTIDE SEQUENCE [LARGE SCALE GENOMIC DNA]</scope>
    <source>
        <strain evidence="1">Iper-2018</strain>
    </source>
</reference>
<proteinExistence type="predicted"/>
<gene>
    <name evidence="1" type="ORF">HPB47_014967</name>
</gene>
<keyword evidence="2" id="KW-1185">Reference proteome</keyword>
<dbReference type="Proteomes" id="UP000805193">
    <property type="component" value="Unassembled WGS sequence"/>
</dbReference>
<evidence type="ECO:0000313" key="1">
    <source>
        <dbReference type="EMBL" id="KAG0443395.1"/>
    </source>
</evidence>
<protein>
    <submittedName>
        <fullName evidence="1">Uncharacterized protein</fullName>
    </submittedName>
</protein>
<comment type="caution">
    <text evidence="1">The sequence shown here is derived from an EMBL/GenBank/DDBJ whole genome shotgun (WGS) entry which is preliminary data.</text>
</comment>
<accession>A0AC60QY87</accession>
<evidence type="ECO:0000313" key="2">
    <source>
        <dbReference type="Proteomes" id="UP000805193"/>
    </source>
</evidence>